<keyword evidence="2" id="KW-1185">Reference proteome</keyword>
<evidence type="ECO:0000313" key="2">
    <source>
        <dbReference type="Proteomes" id="UP001054945"/>
    </source>
</evidence>
<reference evidence="1 2" key="1">
    <citation type="submission" date="2021-06" db="EMBL/GenBank/DDBJ databases">
        <title>Caerostris extrusa draft genome.</title>
        <authorList>
            <person name="Kono N."/>
            <person name="Arakawa K."/>
        </authorList>
    </citation>
    <scope>NUCLEOTIDE SEQUENCE [LARGE SCALE GENOMIC DNA]</scope>
</reference>
<sequence length="186" mass="20270">MLFWVTSTSITVGTPTEAALLYTKQNKSFINLLHRKRARGKNRSLPEILYNGLHSTNSVLAVKQTTPIIPTRTGERKGLPKLGKTYCDTAYISTGVQLLLAATCGKSHALSQRVCPLFAEVREGRRGRFREVGGGRRKPSCGCQLCGGGGRPGFMGEGLGPRSLIRSEHSRGAVRGANEELMRSRD</sequence>
<organism evidence="1 2">
    <name type="scientific">Caerostris extrusa</name>
    <name type="common">Bark spider</name>
    <name type="synonym">Caerostris bankana</name>
    <dbReference type="NCBI Taxonomy" id="172846"/>
    <lineage>
        <taxon>Eukaryota</taxon>
        <taxon>Metazoa</taxon>
        <taxon>Ecdysozoa</taxon>
        <taxon>Arthropoda</taxon>
        <taxon>Chelicerata</taxon>
        <taxon>Arachnida</taxon>
        <taxon>Araneae</taxon>
        <taxon>Araneomorphae</taxon>
        <taxon>Entelegynae</taxon>
        <taxon>Araneoidea</taxon>
        <taxon>Araneidae</taxon>
        <taxon>Caerostris</taxon>
    </lineage>
</organism>
<evidence type="ECO:0000313" key="1">
    <source>
        <dbReference type="EMBL" id="GIY45566.1"/>
    </source>
</evidence>
<protein>
    <submittedName>
        <fullName evidence="1">Uncharacterized protein</fullName>
    </submittedName>
</protein>
<dbReference type="AlphaFoldDB" id="A0AAV4TJJ2"/>
<proteinExistence type="predicted"/>
<dbReference type="EMBL" id="BPLR01011286">
    <property type="protein sequence ID" value="GIY45566.1"/>
    <property type="molecule type" value="Genomic_DNA"/>
</dbReference>
<name>A0AAV4TJJ2_CAEEX</name>
<gene>
    <name evidence="1" type="ORF">CEXT_295291</name>
</gene>
<comment type="caution">
    <text evidence="1">The sequence shown here is derived from an EMBL/GenBank/DDBJ whole genome shotgun (WGS) entry which is preliminary data.</text>
</comment>
<dbReference type="Proteomes" id="UP001054945">
    <property type="component" value="Unassembled WGS sequence"/>
</dbReference>
<accession>A0AAV4TJJ2</accession>